<gene>
    <name evidence="10" type="ORF">BJX67DRAFT_385266</name>
</gene>
<dbReference type="InterPro" id="IPR050930">
    <property type="entry name" value="MFS_Vesicular_Transporter"/>
</dbReference>
<protein>
    <submittedName>
        <fullName evidence="10">Major facilitator superfamily domain-containing protein</fullName>
    </submittedName>
</protein>
<dbReference type="Proteomes" id="UP001610432">
    <property type="component" value="Unassembled WGS sequence"/>
</dbReference>
<feature type="transmembrane region" description="Helical" evidence="8">
    <location>
        <begin position="396"/>
        <end position="416"/>
    </location>
</feature>
<dbReference type="GeneID" id="98148892"/>
<comment type="subcellular location">
    <subcellularLocation>
        <location evidence="1">Membrane</location>
        <topology evidence="1">Multi-pass membrane protein</topology>
    </subcellularLocation>
</comment>
<evidence type="ECO:0000259" key="9">
    <source>
        <dbReference type="PROSITE" id="PS50850"/>
    </source>
</evidence>
<evidence type="ECO:0000256" key="7">
    <source>
        <dbReference type="SAM" id="MobiDB-lite"/>
    </source>
</evidence>
<feature type="transmembrane region" description="Helical" evidence="8">
    <location>
        <begin position="177"/>
        <end position="197"/>
    </location>
</feature>
<evidence type="ECO:0000256" key="2">
    <source>
        <dbReference type="ARBA" id="ARBA00006829"/>
    </source>
</evidence>
<dbReference type="Pfam" id="PF07690">
    <property type="entry name" value="MFS_1"/>
    <property type="match status" value="1"/>
</dbReference>
<keyword evidence="11" id="KW-1185">Reference proteome</keyword>
<feature type="transmembrane region" description="Helical" evidence="8">
    <location>
        <begin position="115"/>
        <end position="136"/>
    </location>
</feature>
<feature type="transmembrane region" description="Helical" evidence="8">
    <location>
        <begin position="348"/>
        <end position="367"/>
    </location>
</feature>
<reference evidence="10 11" key="1">
    <citation type="submission" date="2024-07" db="EMBL/GenBank/DDBJ databases">
        <title>Section-level genome sequencing and comparative genomics of Aspergillus sections Usti and Cavernicolus.</title>
        <authorList>
            <consortium name="Lawrence Berkeley National Laboratory"/>
            <person name="Nybo J.L."/>
            <person name="Vesth T.C."/>
            <person name="Theobald S."/>
            <person name="Frisvad J.C."/>
            <person name="Larsen T.O."/>
            <person name="Kjaerboelling I."/>
            <person name="Rothschild-Mancinelli K."/>
            <person name="Lyhne E.K."/>
            <person name="Kogle M.E."/>
            <person name="Barry K."/>
            <person name="Clum A."/>
            <person name="Na H."/>
            <person name="Ledsgaard L."/>
            <person name="Lin J."/>
            <person name="Lipzen A."/>
            <person name="Kuo A."/>
            <person name="Riley R."/>
            <person name="Mondo S."/>
            <person name="Labutti K."/>
            <person name="Haridas S."/>
            <person name="Pangalinan J."/>
            <person name="Salamov A.A."/>
            <person name="Simmons B.A."/>
            <person name="Magnuson J.K."/>
            <person name="Chen J."/>
            <person name="Drula E."/>
            <person name="Henrissat B."/>
            <person name="Wiebenga A."/>
            <person name="Lubbers R.J."/>
            <person name="Gomes A.C."/>
            <person name="Macurrencykelacurrency M.R."/>
            <person name="Stajich J."/>
            <person name="Grigoriev I.V."/>
            <person name="Mortensen U.H."/>
            <person name="De Vries R.P."/>
            <person name="Baker S.E."/>
            <person name="Andersen M.R."/>
        </authorList>
    </citation>
    <scope>NUCLEOTIDE SEQUENCE [LARGE SCALE GENOMIC DNA]</scope>
    <source>
        <strain evidence="10 11">CBS 449.75</strain>
    </source>
</reference>
<dbReference type="EMBL" id="JBFXLQ010000061">
    <property type="protein sequence ID" value="KAL2862791.1"/>
    <property type="molecule type" value="Genomic_DNA"/>
</dbReference>
<feature type="transmembrane region" description="Helical" evidence="8">
    <location>
        <begin position="89"/>
        <end position="109"/>
    </location>
</feature>
<dbReference type="PANTHER" id="PTHR23506">
    <property type="entry name" value="GH10249P"/>
    <property type="match status" value="1"/>
</dbReference>
<proteinExistence type="inferred from homology"/>
<feature type="region of interest" description="Disordered" evidence="7">
    <location>
        <begin position="204"/>
        <end position="227"/>
    </location>
</feature>
<comment type="similarity">
    <text evidence="2">Belongs to the major facilitator superfamily. Vesicular transporter family.</text>
</comment>
<feature type="domain" description="Major facilitator superfamily (MFS) profile" evidence="9">
    <location>
        <begin position="18"/>
        <end position="450"/>
    </location>
</feature>
<evidence type="ECO:0000256" key="6">
    <source>
        <dbReference type="ARBA" id="ARBA00023136"/>
    </source>
</evidence>
<comment type="caution">
    <text evidence="10">The sequence shown here is derived from an EMBL/GenBank/DDBJ whole genome shotgun (WGS) entry which is preliminary data.</text>
</comment>
<feature type="transmembrane region" description="Helical" evidence="8">
    <location>
        <begin position="58"/>
        <end position="77"/>
    </location>
</feature>
<feature type="transmembrane region" description="Helical" evidence="8">
    <location>
        <begin position="315"/>
        <end position="333"/>
    </location>
</feature>
<sequence length="450" mass="47706">MKAKARWGRHWRSSDGFIITTLSLAVFTDELLFAFMVPLLPTILEDRIGLDASLTQQYTSIFLAEGAFVYIVSSPFIGSIADAVSSKKLLLLALLALALVSVGCLSLTTTLVWLFVGRVFQCIVSNALWIVGMATLTENIGSGHMGKITGLSSALTAAGTIAGPVLAGLLFGIGGYWFAWAGAGGFLVVDIVLRVLMVEKNAAPSPRAGDDEDGGESDPLLEGNDRAPGLSQGMKGWRFYACLLRQPRFSTGLLCYYVCALLIACFESTLAVHVRNAFGWGALPVGLLLASIQGPRMVLGPCVGWLKDRLGSRTPTAIGLVSLVPFLCLLGVPGDQRFLWVNETQGKVIYAGSMVMLGCLTCLLNGVGMMEATESVDLLETSQPGIFGAHGGYSRAIALTSMVWSAGLLTGPLLAGCVAEQVGYFELQCLLAVICFLTSILALLFLDSKG</sequence>
<keyword evidence="6 8" id="KW-0472">Membrane</keyword>
<evidence type="ECO:0000256" key="4">
    <source>
        <dbReference type="ARBA" id="ARBA00022692"/>
    </source>
</evidence>
<dbReference type="PANTHER" id="PTHR23506:SF35">
    <property type="entry name" value="MAJOR FACILITATOR SUPERFAMILY (MFS) PROFILE DOMAIN-CONTAINING PROTEIN-RELATED"/>
    <property type="match status" value="1"/>
</dbReference>
<dbReference type="InterPro" id="IPR001958">
    <property type="entry name" value="Tet-R_TetA/multi-R_MdtG-like"/>
</dbReference>
<evidence type="ECO:0000313" key="10">
    <source>
        <dbReference type="EMBL" id="KAL2862791.1"/>
    </source>
</evidence>
<evidence type="ECO:0000256" key="5">
    <source>
        <dbReference type="ARBA" id="ARBA00022989"/>
    </source>
</evidence>
<name>A0ABR4LE29_9EURO</name>
<dbReference type="SUPFAM" id="SSF103473">
    <property type="entry name" value="MFS general substrate transporter"/>
    <property type="match status" value="1"/>
</dbReference>
<dbReference type="InterPro" id="IPR011701">
    <property type="entry name" value="MFS"/>
</dbReference>
<dbReference type="PRINTS" id="PR01035">
    <property type="entry name" value="TCRTETA"/>
</dbReference>
<dbReference type="Gene3D" id="1.20.1250.20">
    <property type="entry name" value="MFS general substrate transporter like domains"/>
    <property type="match status" value="2"/>
</dbReference>
<dbReference type="InterPro" id="IPR020846">
    <property type="entry name" value="MFS_dom"/>
</dbReference>
<keyword evidence="4 8" id="KW-0812">Transmembrane</keyword>
<keyword evidence="3" id="KW-0813">Transport</keyword>
<feature type="transmembrane region" description="Helical" evidence="8">
    <location>
        <begin position="253"/>
        <end position="271"/>
    </location>
</feature>
<evidence type="ECO:0000256" key="1">
    <source>
        <dbReference type="ARBA" id="ARBA00004141"/>
    </source>
</evidence>
<evidence type="ECO:0000256" key="3">
    <source>
        <dbReference type="ARBA" id="ARBA00022448"/>
    </source>
</evidence>
<keyword evidence="5 8" id="KW-1133">Transmembrane helix</keyword>
<evidence type="ECO:0000313" key="11">
    <source>
        <dbReference type="Proteomes" id="UP001610432"/>
    </source>
</evidence>
<dbReference type="RefSeq" id="XP_070881770.1">
    <property type="nucleotide sequence ID" value="XM_071033820.1"/>
</dbReference>
<dbReference type="PROSITE" id="PS50850">
    <property type="entry name" value="MFS"/>
    <property type="match status" value="1"/>
</dbReference>
<dbReference type="InterPro" id="IPR036259">
    <property type="entry name" value="MFS_trans_sf"/>
</dbReference>
<evidence type="ECO:0000256" key="8">
    <source>
        <dbReference type="SAM" id="Phobius"/>
    </source>
</evidence>
<feature type="transmembrane region" description="Helical" evidence="8">
    <location>
        <begin position="422"/>
        <end position="446"/>
    </location>
</feature>
<feature type="transmembrane region" description="Helical" evidence="8">
    <location>
        <begin position="148"/>
        <end position="171"/>
    </location>
</feature>
<organism evidence="10 11">
    <name type="scientific">Aspergillus lucknowensis</name>
    <dbReference type="NCBI Taxonomy" id="176173"/>
    <lineage>
        <taxon>Eukaryota</taxon>
        <taxon>Fungi</taxon>
        <taxon>Dikarya</taxon>
        <taxon>Ascomycota</taxon>
        <taxon>Pezizomycotina</taxon>
        <taxon>Eurotiomycetes</taxon>
        <taxon>Eurotiomycetidae</taxon>
        <taxon>Eurotiales</taxon>
        <taxon>Aspergillaceae</taxon>
        <taxon>Aspergillus</taxon>
        <taxon>Aspergillus subgen. Nidulantes</taxon>
    </lineage>
</organism>
<accession>A0ABR4LE29</accession>